<dbReference type="InterPro" id="IPR042317">
    <property type="entry name" value="She-1-like"/>
</dbReference>
<protein>
    <recommendedName>
        <fullName evidence="3">F-box domain-containing protein</fullName>
    </recommendedName>
</protein>
<organism evidence="1 2">
    <name type="scientific">Caenorhabditis briggsae</name>
    <dbReference type="NCBI Taxonomy" id="6238"/>
    <lineage>
        <taxon>Eukaryota</taxon>
        <taxon>Metazoa</taxon>
        <taxon>Ecdysozoa</taxon>
        <taxon>Nematoda</taxon>
        <taxon>Chromadorea</taxon>
        <taxon>Rhabditida</taxon>
        <taxon>Rhabditina</taxon>
        <taxon>Rhabditomorpha</taxon>
        <taxon>Rhabditoidea</taxon>
        <taxon>Rhabditidae</taxon>
        <taxon>Peloderinae</taxon>
        <taxon>Caenorhabditis</taxon>
    </lineage>
</organism>
<dbReference type="KEGG" id="cbr:CBG_21015"/>
<name>A0AAE9DNM7_CAEBR</name>
<dbReference type="PANTHER" id="PTHR31006">
    <property type="entry name" value="F-BOX DOMAIN-CONTAINING PROTEIN-RELATED-RELATED"/>
    <property type="match status" value="1"/>
</dbReference>
<evidence type="ECO:0000313" key="1">
    <source>
        <dbReference type="EMBL" id="ULU07574.1"/>
    </source>
</evidence>
<gene>
    <name evidence="1" type="ORF">L3Y34_018944</name>
</gene>
<accession>A0AAE9DNM7</accession>
<dbReference type="EMBL" id="CP090892">
    <property type="protein sequence ID" value="ULU07574.1"/>
    <property type="molecule type" value="Genomic_DNA"/>
</dbReference>
<dbReference type="AlphaFoldDB" id="A0AAE9DNM7"/>
<reference evidence="1 2" key="1">
    <citation type="submission" date="2022-05" db="EMBL/GenBank/DDBJ databases">
        <title>Chromosome-level reference genomes for two strains of Caenorhabditis briggsae: an improved platform for comparative genomics.</title>
        <authorList>
            <person name="Stevens L."/>
            <person name="Andersen E.C."/>
        </authorList>
    </citation>
    <scope>NUCLEOTIDE SEQUENCE [LARGE SCALE GENOMIC DNA]</scope>
    <source>
        <strain evidence="1">QX1410_ONT</strain>
        <tissue evidence="1">Whole-organism</tissue>
    </source>
</reference>
<dbReference type="Proteomes" id="UP000827892">
    <property type="component" value="Chromosome II"/>
</dbReference>
<dbReference type="OMA" id="MEDWYFR"/>
<evidence type="ECO:0000313" key="2">
    <source>
        <dbReference type="Proteomes" id="UP000827892"/>
    </source>
</evidence>
<evidence type="ECO:0008006" key="3">
    <source>
        <dbReference type="Google" id="ProtNLM"/>
    </source>
</evidence>
<proteinExistence type="predicted"/>
<sequence length="333" mass="38224">MTSWSILPIEVKSEVLKFTGFFSSNNVRLCSKSDQEAVETPKTNIPFLKINISSDHVTLIIIENTSEILRIDIIKEEDVEIYRSQNLECGLKTKILKSANFLEEIRNFFNGIFARKLEIESCLIENDELKSGDEILKIVGEKLSKAVPKKVILSGKSFQATKNALKTKNISSEILIRTWKKDISKNWTGYDWFKGFNVSGWNSKQGAQEHIIATTHIELYPYIALLESWPNEKFHWFPGLHVADPQKKFSGPGSGMQNSTFIEFSTHQFIKIPIDSKKAMFVKFSQCGVSIRMTNEEDIDVEDTECGLEWMCLNCEPKTMEDWYFRETIGNLH</sequence>
<dbReference type="PANTHER" id="PTHR31006:SF9">
    <property type="entry name" value="F-BOX DOMAIN-CONTAINING PROTEIN"/>
    <property type="match status" value="1"/>
</dbReference>